<dbReference type="Proteomes" id="UP000694660">
    <property type="component" value="Unassembled WGS sequence"/>
</dbReference>
<evidence type="ECO:0000313" key="2">
    <source>
        <dbReference type="Proteomes" id="UP000694660"/>
    </source>
</evidence>
<dbReference type="EMBL" id="JAEKFT010000001">
    <property type="protein sequence ID" value="MBT0959770.1"/>
    <property type="molecule type" value="Genomic_DNA"/>
</dbReference>
<keyword evidence="2" id="KW-1185">Reference proteome</keyword>
<dbReference type="AlphaFoldDB" id="A0A944H6Y7"/>
<protein>
    <submittedName>
        <fullName evidence="1">DUF2164 domain-containing protein</fullName>
    </submittedName>
</protein>
<proteinExistence type="predicted"/>
<comment type="caution">
    <text evidence="1">The sequence shown here is derived from an EMBL/GenBank/DDBJ whole genome shotgun (WGS) entry which is preliminary data.</text>
</comment>
<organism evidence="1 2">
    <name type="scientific">Denitromonas iodatirespirans</name>
    <dbReference type="NCBI Taxonomy" id="2795389"/>
    <lineage>
        <taxon>Bacteria</taxon>
        <taxon>Pseudomonadati</taxon>
        <taxon>Pseudomonadota</taxon>
        <taxon>Betaproteobacteria</taxon>
        <taxon>Rhodocyclales</taxon>
        <taxon>Zoogloeaceae</taxon>
        <taxon>Denitromonas</taxon>
    </lineage>
</organism>
<evidence type="ECO:0000313" key="1">
    <source>
        <dbReference type="EMBL" id="MBT0959770.1"/>
    </source>
</evidence>
<accession>A0A944H6Y7</accession>
<dbReference type="InterPro" id="IPR018680">
    <property type="entry name" value="DUF2164"/>
</dbReference>
<gene>
    <name evidence="1" type="ORF">I8J34_01180</name>
</gene>
<name>A0A944H6Y7_DENI1</name>
<sequence length="84" mass="9630">MSKIEFSSEEKALLTDKLKRYLADELDQEVGQFEAGFLLDFISSEIGAYYYNRGLNDAQAVIAQRLDDINDAIYEIEMPTELSR</sequence>
<dbReference type="RefSeq" id="WP_214359521.1">
    <property type="nucleotide sequence ID" value="NZ_JAEKFT010000001.1"/>
</dbReference>
<reference evidence="2" key="1">
    <citation type="journal article" date="2022" name="ISME J.">
        <title>Genetic and phylogenetic analysis of dissimilatory iodate-reducing bacteria identifies potential niches across the world's oceans.</title>
        <authorList>
            <person name="Reyes-Umana V."/>
            <person name="Henning Z."/>
            <person name="Lee K."/>
            <person name="Barnum T.P."/>
            <person name="Coates J.D."/>
        </authorList>
    </citation>
    <scope>NUCLEOTIDE SEQUENCE [LARGE SCALE GENOMIC DNA]</scope>
    <source>
        <strain evidence="2">IR12</strain>
    </source>
</reference>
<dbReference type="Pfam" id="PF09932">
    <property type="entry name" value="DUF2164"/>
    <property type="match status" value="1"/>
</dbReference>